<dbReference type="SUPFAM" id="SSF51735">
    <property type="entry name" value="NAD(P)-binding Rossmann-fold domains"/>
    <property type="match status" value="1"/>
</dbReference>
<organism evidence="12 13">
    <name type="scientific">Nannocystis exedens</name>
    <dbReference type="NCBI Taxonomy" id="54"/>
    <lineage>
        <taxon>Bacteria</taxon>
        <taxon>Pseudomonadati</taxon>
        <taxon>Myxococcota</taxon>
        <taxon>Polyangia</taxon>
        <taxon>Nannocystales</taxon>
        <taxon>Nannocystaceae</taxon>
        <taxon>Nannocystis</taxon>
    </lineage>
</organism>
<dbReference type="EMBL" id="FOMX01000038">
    <property type="protein sequence ID" value="SFF24513.1"/>
    <property type="molecule type" value="Genomic_DNA"/>
</dbReference>
<protein>
    <recommendedName>
        <fullName evidence="6 10">UDP-glucose 4-epimerase</fullName>
        <ecNumber evidence="5 10">5.1.3.2</ecNumber>
    </recommendedName>
</protein>
<dbReference type="Proteomes" id="UP000199400">
    <property type="component" value="Unassembled WGS sequence"/>
</dbReference>
<dbReference type="GO" id="GO:0003978">
    <property type="term" value="F:UDP-glucose 4-epimerase activity"/>
    <property type="evidence" value="ECO:0007669"/>
    <property type="project" value="UniProtKB-UniRule"/>
</dbReference>
<comment type="similarity">
    <text evidence="4 10">Belongs to the NAD(P)-dependent epimerase/dehydratase family.</text>
</comment>
<dbReference type="Pfam" id="PF01370">
    <property type="entry name" value="Epimerase"/>
    <property type="match status" value="1"/>
</dbReference>
<evidence type="ECO:0000313" key="13">
    <source>
        <dbReference type="Proteomes" id="UP000199400"/>
    </source>
</evidence>
<evidence type="ECO:0000256" key="9">
    <source>
        <dbReference type="ARBA" id="ARBA00023277"/>
    </source>
</evidence>
<dbReference type="NCBIfam" id="TIGR01179">
    <property type="entry name" value="galE"/>
    <property type="match status" value="1"/>
</dbReference>
<dbReference type="InterPro" id="IPR036291">
    <property type="entry name" value="NAD(P)-bd_dom_sf"/>
</dbReference>
<keyword evidence="13" id="KW-1185">Reference proteome</keyword>
<comment type="pathway">
    <text evidence="3 10">Carbohydrate metabolism; galactose metabolism.</text>
</comment>
<accession>A0A1I2H554</accession>
<name>A0A1I2H554_9BACT</name>
<dbReference type="InterPro" id="IPR001509">
    <property type="entry name" value="Epimerase_deHydtase"/>
</dbReference>
<proteinExistence type="inferred from homology"/>
<evidence type="ECO:0000256" key="10">
    <source>
        <dbReference type="RuleBase" id="RU366046"/>
    </source>
</evidence>
<keyword evidence="8 10" id="KW-0413">Isomerase</keyword>
<sequence>MRVLVTGGAGYIGSVVVEELLAANHEVAVIDNLSKGHADAVPAGVELVRADLRDTELLRRLLRDARIEAVVHMAADSLVGESVQSPAKYYDNNVVAGLGLLDAMVAAGVHRLVFSSTAAVYGEPETQPIDETAPTRPTNPYGETKLALERALAWYERAYGLRSASLRYFNAAGASARCGESHDPETHLIPLVLQVALGRSPYVTVYGDDYPTPDGTCVRDYIHVVDLARAHVLALSGLDRGSRIYNLGCGGAGYTVRQVVDTARLVTGAPIPVRLGARRAGDPAVLVASSARIQQELGWQPRLGTLTTIVESAWAWLRLHPDGYAH</sequence>
<evidence type="ECO:0000256" key="8">
    <source>
        <dbReference type="ARBA" id="ARBA00023235"/>
    </source>
</evidence>
<evidence type="ECO:0000256" key="3">
    <source>
        <dbReference type="ARBA" id="ARBA00004947"/>
    </source>
</evidence>
<evidence type="ECO:0000256" key="5">
    <source>
        <dbReference type="ARBA" id="ARBA00013189"/>
    </source>
</evidence>
<feature type="domain" description="NAD-dependent epimerase/dehydratase" evidence="11">
    <location>
        <begin position="3"/>
        <end position="248"/>
    </location>
</feature>
<dbReference type="Gene3D" id="3.40.50.720">
    <property type="entry name" value="NAD(P)-binding Rossmann-like Domain"/>
    <property type="match status" value="1"/>
</dbReference>
<comment type="catalytic activity">
    <reaction evidence="1 10">
        <text>UDP-alpha-D-glucose = UDP-alpha-D-galactose</text>
        <dbReference type="Rhea" id="RHEA:22168"/>
        <dbReference type="ChEBI" id="CHEBI:58885"/>
        <dbReference type="ChEBI" id="CHEBI:66914"/>
        <dbReference type="EC" id="5.1.3.2"/>
    </reaction>
</comment>
<dbReference type="PANTHER" id="PTHR43725">
    <property type="entry name" value="UDP-GLUCOSE 4-EPIMERASE"/>
    <property type="match status" value="1"/>
</dbReference>
<comment type="cofactor">
    <cofactor evidence="2 10">
        <name>NAD(+)</name>
        <dbReference type="ChEBI" id="CHEBI:57540"/>
    </cofactor>
</comment>
<dbReference type="GO" id="GO:0033499">
    <property type="term" value="P:galactose catabolic process via UDP-galactose, Leloir pathway"/>
    <property type="evidence" value="ECO:0007669"/>
    <property type="project" value="TreeGrafter"/>
</dbReference>
<evidence type="ECO:0000256" key="2">
    <source>
        <dbReference type="ARBA" id="ARBA00001911"/>
    </source>
</evidence>
<dbReference type="CDD" id="cd05247">
    <property type="entry name" value="UDP_G4E_1_SDR_e"/>
    <property type="match status" value="1"/>
</dbReference>
<evidence type="ECO:0000313" key="12">
    <source>
        <dbReference type="EMBL" id="SFF24513.1"/>
    </source>
</evidence>
<comment type="subunit">
    <text evidence="10">Homodimer.</text>
</comment>
<dbReference type="OrthoDB" id="9801785at2"/>
<dbReference type="AlphaFoldDB" id="A0A1I2H554"/>
<reference evidence="13" key="1">
    <citation type="submission" date="2016-10" db="EMBL/GenBank/DDBJ databases">
        <authorList>
            <person name="Varghese N."/>
            <person name="Submissions S."/>
        </authorList>
    </citation>
    <scope>NUCLEOTIDE SEQUENCE [LARGE SCALE GENOMIC DNA]</scope>
    <source>
        <strain evidence="13">ATCC 25963</strain>
    </source>
</reference>
<keyword evidence="9 10" id="KW-0119">Carbohydrate metabolism</keyword>
<gene>
    <name evidence="12" type="ORF">SAMN02745121_07695</name>
</gene>
<dbReference type="PANTHER" id="PTHR43725:SF53">
    <property type="entry name" value="UDP-ARABINOSE 4-EPIMERASE 1"/>
    <property type="match status" value="1"/>
</dbReference>
<dbReference type="EC" id="5.1.3.2" evidence="5 10"/>
<dbReference type="InterPro" id="IPR005886">
    <property type="entry name" value="UDP_G4E"/>
</dbReference>
<dbReference type="Gene3D" id="3.90.25.10">
    <property type="entry name" value="UDP-galactose 4-epimerase, domain 1"/>
    <property type="match status" value="1"/>
</dbReference>
<keyword evidence="7 10" id="KW-0520">NAD</keyword>
<dbReference type="RefSeq" id="WP_096331803.1">
    <property type="nucleotide sequence ID" value="NZ_FOMX01000038.1"/>
</dbReference>
<evidence type="ECO:0000256" key="6">
    <source>
        <dbReference type="ARBA" id="ARBA00018569"/>
    </source>
</evidence>
<evidence type="ECO:0000256" key="1">
    <source>
        <dbReference type="ARBA" id="ARBA00000083"/>
    </source>
</evidence>
<evidence type="ECO:0000259" key="11">
    <source>
        <dbReference type="Pfam" id="PF01370"/>
    </source>
</evidence>
<dbReference type="STRING" id="54.SAMN02745121_07695"/>
<evidence type="ECO:0000256" key="7">
    <source>
        <dbReference type="ARBA" id="ARBA00023027"/>
    </source>
</evidence>
<evidence type="ECO:0000256" key="4">
    <source>
        <dbReference type="ARBA" id="ARBA00007637"/>
    </source>
</evidence>
<dbReference type="UniPathway" id="UPA00214"/>